<comment type="subunit">
    <text evidence="2">Homohexamer.</text>
</comment>
<keyword evidence="8" id="KW-0547">Nucleotide-binding</keyword>
<dbReference type="Proteomes" id="UP000799640">
    <property type="component" value="Unassembled WGS sequence"/>
</dbReference>
<reference evidence="12" key="1">
    <citation type="journal article" date="2020" name="Stud. Mycol.">
        <title>101 Dothideomycetes genomes: a test case for predicting lifestyles and emergence of pathogens.</title>
        <authorList>
            <person name="Haridas S."/>
            <person name="Albert R."/>
            <person name="Binder M."/>
            <person name="Bloem J."/>
            <person name="Labutti K."/>
            <person name="Salamov A."/>
            <person name="Andreopoulos B."/>
            <person name="Baker S."/>
            <person name="Barry K."/>
            <person name="Bills G."/>
            <person name="Bluhm B."/>
            <person name="Cannon C."/>
            <person name="Castanera R."/>
            <person name="Culley D."/>
            <person name="Daum C."/>
            <person name="Ezra D."/>
            <person name="Gonzalez J."/>
            <person name="Henrissat B."/>
            <person name="Kuo A."/>
            <person name="Liang C."/>
            <person name="Lipzen A."/>
            <person name="Lutzoni F."/>
            <person name="Magnuson J."/>
            <person name="Mondo S."/>
            <person name="Nolan M."/>
            <person name="Ohm R."/>
            <person name="Pangilinan J."/>
            <person name="Park H.-J."/>
            <person name="Ramirez L."/>
            <person name="Alfaro M."/>
            <person name="Sun H."/>
            <person name="Tritt A."/>
            <person name="Yoshinaga Y."/>
            <person name="Zwiers L.-H."/>
            <person name="Turgeon B."/>
            <person name="Goodwin S."/>
            <person name="Spatafora J."/>
            <person name="Crous P."/>
            <person name="Grigoriev I."/>
        </authorList>
    </citation>
    <scope>NUCLEOTIDE SEQUENCE</scope>
    <source>
        <strain evidence="12">CBS 262.69</strain>
    </source>
</reference>
<dbReference type="PROSITE" id="PS00074">
    <property type="entry name" value="GLFV_DEHYDROGENASE"/>
    <property type="match status" value="1"/>
</dbReference>
<feature type="binding site" evidence="8">
    <location>
        <position position="99"/>
    </location>
    <ligand>
        <name>substrate</name>
    </ligand>
</feature>
<organism evidence="12 13">
    <name type="scientific">Trichodelitschia bisporula</name>
    <dbReference type="NCBI Taxonomy" id="703511"/>
    <lineage>
        <taxon>Eukaryota</taxon>
        <taxon>Fungi</taxon>
        <taxon>Dikarya</taxon>
        <taxon>Ascomycota</taxon>
        <taxon>Pezizomycotina</taxon>
        <taxon>Dothideomycetes</taxon>
        <taxon>Dothideomycetes incertae sedis</taxon>
        <taxon>Phaeotrichales</taxon>
        <taxon>Phaeotrichaceae</taxon>
        <taxon>Trichodelitschia</taxon>
    </lineage>
</organism>
<dbReference type="Gene3D" id="3.40.50.10860">
    <property type="entry name" value="Leucine Dehydrogenase, chain A, domain 1"/>
    <property type="match status" value="1"/>
</dbReference>
<keyword evidence="13" id="KW-1185">Reference proteome</keyword>
<evidence type="ECO:0000256" key="10">
    <source>
        <dbReference type="RuleBase" id="RU004417"/>
    </source>
</evidence>
<feature type="binding site" evidence="8">
    <location>
        <position position="78"/>
    </location>
    <ligand>
        <name>substrate</name>
    </ligand>
</feature>
<sequence>MSNLPSEPEFEQAYSELVSTLENSSLFEKNPDFRKALEVASIPERIIQFRVVWEDDKGNAQVNRGYRVQFNSALGPYKGGLRFHPTVNLSVLKFLGFEQIFKNALTGLNMGGGKGGADFDPKGKTDNEIRKFCVAFMRQLANHIGADTDVPAGDIGVSGREIGWLFGAYRSVRNRWEGVLTGKGLTWGGSLIRPEATGYGLVYYVEHMINYASGGSEGFAGKRVAISGSGNVAQYAALKAIELGATVLSLSDSKGALIAEDGGSITPELVAEIAALKVKRGALADLALASDSKLKYVPGVRPWTAVGPVDVALPCATQNEVSGEEAEALVAAGAKFVAEGSNMGSTLEAIKVFENSRKEKKGEAIWYGPGKAANAGGVAVSGLEMAQNSARLNWTSEEVDEKLKGIMKACFLNCLETAKEYVTPAEGELPSLVAGANIAGFKKVAQAMHDQGDYF</sequence>
<evidence type="ECO:0000256" key="3">
    <source>
        <dbReference type="ARBA" id="ARBA00022857"/>
    </source>
</evidence>
<evidence type="ECO:0000256" key="4">
    <source>
        <dbReference type="ARBA" id="ARBA00023002"/>
    </source>
</evidence>
<dbReference type="GO" id="GO:0004354">
    <property type="term" value="F:glutamate dehydrogenase (NADP+) activity"/>
    <property type="evidence" value="ECO:0007669"/>
    <property type="project" value="UniProtKB-EC"/>
</dbReference>
<dbReference type="PIRSF" id="PIRSF000185">
    <property type="entry name" value="Glu_DH"/>
    <property type="match status" value="1"/>
</dbReference>
<dbReference type="PANTHER" id="PTHR43571:SF1">
    <property type="entry name" value="NADP-SPECIFIC GLUTAMATE DEHYDROGENASE 1-RELATED"/>
    <property type="match status" value="1"/>
</dbReference>
<feature type="binding site" evidence="8">
    <location>
        <position position="231"/>
    </location>
    <ligand>
        <name>NAD(+)</name>
        <dbReference type="ChEBI" id="CHEBI:57540"/>
    </ligand>
</feature>
<dbReference type="InterPro" id="IPR033524">
    <property type="entry name" value="Glu/Leu/Phe/Val_DH_AS"/>
</dbReference>
<dbReference type="GO" id="GO:0000166">
    <property type="term" value="F:nucleotide binding"/>
    <property type="evidence" value="ECO:0007669"/>
    <property type="project" value="UniProtKB-KW"/>
</dbReference>
<dbReference type="FunFam" id="1.10.285.10:FF:000001">
    <property type="entry name" value="Glutamate dehydrogenase"/>
    <property type="match status" value="1"/>
</dbReference>
<dbReference type="InterPro" id="IPR036291">
    <property type="entry name" value="NAD(P)-bd_dom_sf"/>
</dbReference>
<keyword evidence="8" id="KW-0520">NAD</keyword>
<dbReference type="Gene3D" id="1.10.285.10">
    <property type="entry name" value="Glutamate Dehydrogenase, chain A, domain 3"/>
    <property type="match status" value="2"/>
</dbReference>
<dbReference type="Pfam" id="PF02812">
    <property type="entry name" value="ELFV_dehydrog_N"/>
    <property type="match status" value="1"/>
</dbReference>
<dbReference type="CDD" id="cd05313">
    <property type="entry name" value="NAD_bind_2_Glu_DH"/>
    <property type="match status" value="1"/>
</dbReference>
<dbReference type="InterPro" id="IPR006095">
    <property type="entry name" value="Glu/Leu/Phe/Val/Trp_DH"/>
</dbReference>
<evidence type="ECO:0000256" key="1">
    <source>
        <dbReference type="ARBA" id="ARBA00006382"/>
    </source>
</evidence>
<feature type="binding site" evidence="8">
    <location>
        <position position="197"/>
    </location>
    <ligand>
        <name>NAD(+)</name>
        <dbReference type="ChEBI" id="CHEBI:57540"/>
    </ligand>
</feature>
<dbReference type="InterPro" id="IPR050724">
    <property type="entry name" value="Glu_Leu_Phe_Val_DH"/>
</dbReference>
<feature type="binding site" evidence="8">
    <location>
        <position position="102"/>
    </location>
    <ligand>
        <name>substrate</name>
    </ligand>
</feature>
<dbReference type="EMBL" id="ML996698">
    <property type="protein sequence ID" value="KAF2399112.1"/>
    <property type="molecule type" value="Genomic_DNA"/>
</dbReference>
<dbReference type="GO" id="GO:0005829">
    <property type="term" value="C:cytosol"/>
    <property type="evidence" value="ECO:0007669"/>
    <property type="project" value="TreeGrafter"/>
</dbReference>
<feature type="binding site" evidence="8">
    <location>
        <position position="381"/>
    </location>
    <ligand>
        <name>substrate</name>
    </ligand>
</feature>
<evidence type="ECO:0000259" key="11">
    <source>
        <dbReference type="SMART" id="SM00839"/>
    </source>
</evidence>
<name>A0A6G1HSY4_9PEZI</name>
<comment type="catalytic activity">
    <reaction evidence="5">
        <text>L-glutamate + NADP(+) + H2O = 2-oxoglutarate + NH4(+) + NADPH + H(+)</text>
        <dbReference type="Rhea" id="RHEA:11612"/>
        <dbReference type="ChEBI" id="CHEBI:15377"/>
        <dbReference type="ChEBI" id="CHEBI:15378"/>
        <dbReference type="ChEBI" id="CHEBI:16810"/>
        <dbReference type="ChEBI" id="CHEBI:28938"/>
        <dbReference type="ChEBI" id="CHEBI:29985"/>
        <dbReference type="ChEBI" id="CHEBI:57783"/>
        <dbReference type="ChEBI" id="CHEBI:58349"/>
        <dbReference type="EC" id="1.4.1.4"/>
    </reaction>
</comment>
<dbReference type="PANTHER" id="PTHR43571">
    <property type="entry name" value="NADP-SPECIFIC GLUTAMATE DEHYDROGENASE 1-RELATED"/>
    <property type="match status" value="1"/>
</dbReference>
<evidence type="ECO:0000256" key="8">
    <source>
        <dbReference type="PIRSR" id="PIRSR000185-2"/>
    </source>
</evidence>
<feature type="binding site" evidence="8">
    <location>
        <position position="153"/>
    </location>
    <ligand>
        <name>substrate</name>
    </ligand>
</feature>
<dbReference type="SUPFAM" id="SSF53223">
    <property type="entry name" value="Aminoacid dehydrogenase-like, N-terminal domain"/>
    <property type="match status" value="1"/>
</dbReference>
<evidence type="ECO:0000256" key="5">
    <source>
        <dbReference type="ARBA" id="ARBA00048584"/>
    </source>
</evidence>
<dbReference type="AlphaFoldDB" id="A0A6G1HSY4"/>
<dbReference type="NCBIfam" id="NF006929">
    <property type="entry name" value="PRK09414.1"/>
    <property type="match status" value="1"/>
</dbReference>
<dbReference type="GO" id="GO:0006537">
    <property type="term" value="P:glutamate biosynthetic process"/>
    <property type="evidence" value="ECO:0007669"/>
    <property type="project" value="TreeGrafter"/>
</dbReference>
<feature type="site" description="Important for catalysis" evidence="9">
    <location>
        <position position="154"/>
    </location>
</feature>
<protein>
    <recommendedName>
        <fullName evidence="6">Glutamate dehydrogenase</fullName>
    </recommendedName>
</protein>
<dbReference type="Pfam" id="PF00208">
    <property type="entry name" value="ELFV_dehydrog"/>
    <property type="match status" value="1"/>
</dbReference>
<comment type="similarity">
    <text evidence="1 6 10">Belongs to the Glu/Leu/Phe/Val dehydrogenases family.</text>
</comment>
<dbReference type="InterPro" id="IPR046346">
    <property type="entry name" value="Aminoacid_DH-like_N_sf"/>
</dbReference>
<proteinExistence type="inferred from homology"/>
<accession>A0A6G1HSY4</accession>
<keyword evidence="3" id="KW-0521">NADP</keyword>
<evidence type="ECO:0000313" key="13">
    <source>
        <dbReference type="Proteomes" id="UP000799640"/>
    </source>
</evidence>
<evidence type="ECO:0000256" key="2">
    <source>
        <dbReference type="ARBA" id="ARBA00011643"/>
    </source>
</evidence>
<dbReference type="SUPFAM" id="SSF51735">
    <property type="entry name" value="NAD(P)-binding Rossmann-fold domains"/>
    <property type="match status" value="1"/>
</dbReference>
<dbReference type="InterPro" id="IPR014362">
    <property type="entry name" value="Glu_DH"/>
</dbReference>
<gene>
    <name evidence="12" type="ORF">EJ06DRAFT_479339</name>
</gene>
<dbReference type="FunFam" id="3.40.50.10860:FF:000002">
    <property type="entry name" value="Glutamate dehydrogenase"/>
    <property type="match status" value="1"/>
</dbReference>
<dbReference type="InterPro" id="IPR033922">
    <property type="entry name" value="NAD_bind_Glu_DH"/>
</dbReference>
<dbReference type="InterPro" id="IPR006096">
    <property type="entry name" value="Glu/Leu/Phe/Val/Trp_DH_C"/>
</dbReference>
<evidence type="ECO:0000256" key="6">
    <source>
        <dbReference type="PIRNR" id="PIRNR000185"/>
    </source>
</evidence>
<dbReference type="SMART" id="SM00839">
    <property type="entry name" value="ELFV_dehydrog"/>
    <property type="match status" value="1"/>
</dbReference>
<feature type="domain" description="Glutamate/phenylalanine/leucine/valine/L-tryptophan dehydrogenase C-terminal" evidence="11">
    <location>
        <begin position="190"/>
        <end position="452"/>
    </location>
</feature>
<dbReference type="InterPro" id="IPR006097">
    <property type="entry name" value="Glu/Leu/Phe/Val/Trp_DH_dimer"/>
</dbReference>
<evidence type="ECO:0000313" key="12">
    <source>
        <dbReference type="EMBL" id="KAF2399112.1"/>
    </source>
</evidence>
<evidence type="ECO:0000256" key="9">
    <source>
        <dbReference type="PIRSR" id="PIRSR000185-3"/>
    </source>
</evidence>
<dbReference type="FunFam" id="1.10.285.10:FF:000003">
    <property type="entry name" value="Glutamate dehydrogenase"/>
    <property type="match status" value="1"/>
</dbReference>
<dbReference type="FunFam" id="3.40.50.720:FF:000030">
    <property type="entry name" value="Glutamate dehydrogenase"/>
    <property type="match status" value="1"/>
</dbReference>
<evidence type="ECO:0000256" key="7">
    <source>
        <dbReference type="PIRSR" id="PIRSR000185-1"/>
    </source>
</evidence>
<dbReference type="OrthoDB" id="6718861at2759"/>
<dbReference type="Gene3D" id="3.40.50.720">
    <property type="entry name" value="NAD(P)-binding Rossmann-like Domain"/>
    <property type="match status" value="1"/>
</dbReference>
<feature type="active site" description="Proton donor" evidence="7">
    <location>
        <position position="114"/>
    </location>
</feature>
<keyword evidence="4 6" id="KW-0560">Oxidoreductase</keyword>
<dbReference type="PRINTS" id="PR00082">
    <property type="entry name" value="GLFDHDRGNASE"/>
</dbReference>